<feature type="region of interest" description="Disordered" evidence="1">
    <location>
        <begin position="902"/>
        <end position="928"/>
    </location>
</feature>
<dbReference type="Proteomes" id="UP000033710">
    <property type="component" value="Unassembled WGS sequence"/>
</dbReference>
<dbReference type="GO" id="GO:0006914">
    <property type="term" value="P:autophagy"/>
    <property type="evidence" value="ECO:0007669"/>
    <property type="project" value="InterPro"/>
</dbReference>
<dbReference type="InterPro" id="IPR045142">
    <property type="entry name" value="BCAS3-like"/>
</dbReference>
<name>A0A0F2MI65_SPOSC</name>
<gene>
    <name evidence="2" type="ORF">SPSK_06863</name>
</gene>
<feature type="compositionally biased region" description="Basic and acidic residues" evidence="1">
    <location>
        <begin position="1403"/>
        <end position="1412"/>
    </location>
</feature>
<accession>A0A0F2MI65</accession>
<feature type="compositionally biased region" description="Low complexity" evidence="1">
    <location>
        <begin position="910"/>
        <end position="924"/>
    </location>
</feature>
<dbReference type="VEuPathDB" id="FungiDB:SPSK_06863"/>
<feature type="region of interest" description="Disordered" evidence="1">
    <location>
        <begin position="1499"/>
        <end position="1522"/>
    </location>
</feature>
<dbReference type="PANTHER" id="PTHR13268:SF0">
    <property type="entry name" value="BCAS3 MICROTUBULE ASSOCIATED CELL MIGRATION FACTOR"/>
    <property type="match status" value="1"/>
</dbReference>
<dbReference type="RefSeq" id="XP_016590547.1">
    <property type="nucleotide sequence ID" value="XM_016733537.1"/>
</dbReference>
<evidence type="ECO:0000313" key="3">
    <source>
        <dbReference type="Proteomes" id="UP000033710"/>
    </source>
</evidence>
<organism evidence="2 3">
    <name type="scientific">Sporothrix schenckii 1099-18</name>
    <dbReference type="NCBI Taxonomy" id="1397361"/>
    <lineage>
        <taxon>Eukaryota</taxon>
        <taxon>Fungi</taxon>
        <taxon>Dikarya</taxon>
        <taxon>Ascomycota</taxon>
        <taxon>Pezizomycotina</taxon>
        <taxon>Sordariomycetes</taxon>
        <taxon>Sordariomycetidae</taxon>
        <taxon>Ophiostomatales</taxon>
        <taxon>Ophiostomataceae</taxon>
        <taxon>Sporothrix</taxon>
    </lineage>
</organism>
<reference evidence="2 3" key="1">
    <citation type="journal article" date="2014" name="BMC Genomics">
        <title>Comparative genomics of the major fungal agents of human and animal Sporotrichosis: Sporothrix schenckii and Sporothrix brasiliensis.</title>
        <authorList>
            <person name="Teixeira M.M."/>
            <person name="de Almeida L.G."/>
            <person name="Kubitschek-Barreira P."/>
            <person name="Alves F.L."/>
            <person name="Kioshima E.S."/>
            <person name="Abadio A.K."/>
            <person name="Fernandes L."/>
            <person name="Derengowski L.S."/>
            <person name="Ferreira K.S."/>
            <person name="Souza R.C."/>
            <person name="Ruiz J.C."/>
            <person name="de Andrade N.C."/>
            <person name="Paes H.C."/>
            <person name="Nicola A.M."/>
            <person name="Albuquerque P."/>
            <person name="Gerber A.L."/>
            <person name="Martins V.P."/>
            <person name="Peconick L.D."/>
            <person name="Neto A.V."/>
            <person name="Chaucanez C.B."/>
            <person name="Silva P.A."/>
            <person name="Cunha O.L."/>
            <person name="de Oliveira F.F."/>
            <person name="dos Santos T.C."/>
            <person name="Barros A.L."/>
            <person name="Soares M.A."/>
            <person name="de Oliveira L.M."/>
            <person name="Marini M.M."/>
            <person name="Villalobos-Duno H."/>
            <person name="Cunha M.M."/>
            <person name="de Hoog S."/>
            <person name="da Silveira J.F."/>
            <person name="Henrissat B."/>
            <person name="Nino-Vega G.A."/>
            <person name="Cisalpino P.S."/>
            <person name="Mora-Montes H.M."/>
            <person name="Almeida S.R."/>
            <person name="Stajich J.E."/>
            <person name="Lopes-Bezerra L.M."/>
            <person name="Vasconcelos A.T."/>
            <person name="Felipe M.S."/>
        </authorList>
    </citation>
    <scope>NUCLEOTIDE SEQUENCE [LARGE SCALE GENOMIC DNA]</scope>
    <source>
        <strain evidence="2 3">1099-18</strain>
    </source>
</reference>
<feature type="region of interest" description="Disordered" evidence="1">
    <location>
        <begin position="225"/>
        <end position="337"/>
    </location>
</feature>
<reference evidence="2 3" key="2">
    <citation type="journal article" date="2015" name="Eukaryot. Cell">
        <title>Asexual propagation of a virulent clone complex in a human and feline outbreak of sporotrichosis.</title>
        <authorList>
            <person name="Teixeira Mde M."/>
            <person name="Rodrigues A.M."/>
            <person name="Tsui C.K."/>
            <person name="de Almeida L.G."/>
            <person name="Van Diepeningen A.D."/>
            <person name="van den Ende B.G."/>
            <person name="Fernandes G.F."/>
            <person name="Kano R."/>
            <person name="Hamelin R.C."/>
            <person name="Lopes-Bezerra L.M."/>
            <person name="Vasconcelos A.T."/>
            <person name="de Hoog S."/>
            <person name="de Camargo Z.P."/>
            <person name="Felipe M.S."/>
        </authorList>
    </citation>
    <scope>NUCLEOTIDE SEQUENCE [LARGE SCALE GENOMIC DNA]</scope>
    <source>
        <strain evidence="2 3">1099-18</strain>
    </source>
</reference>
<feature type="region of interest" description="Disordered" evidence="1">
    <location>
        <begin position="356"/>
        <end position="490"/>
    </location>
</feature>
<dbReference type="InterPro" id="IPR036322">
    <property type="entry name" value="WD40_repeat_dom_sf"/>
</dbReference>
<dbReference type="KEGG" id="ssck:SPSK_06863"/>
<sequence length="1535" mass="162285">MYSHTRKAMARYKSLRTRFAPSYISTFIPLSPNPDRDLAATTPTAVHLTHLLLPWTNCIVPVPTLACILYRYFDFYRFHSNNPSFCFLTSDTHPVNTLYASGPSRCRCRTLQPDGTLHPLVLRVAGATAFYPFDLPCPSNTRNTPGTTKHTLSGVPHITVLHLHRLPVQSHLGAPLAGVSPLFTPACGACLLVLSILVPRSPGTLPTTTDASSCFSVLPSSTSLVSAHQPSTDRPSRHCLRQRNVPTKRLPSDNAVKLHVPSRQRTTEARPAGAKKAKKDAKEAGGVVAAVTKHASGKFTNGNAPGPASDTSSSANQSPSVEPVATPSSNGNPSISPILGAVPFSGAPSYAPSPRTIPGMGDWAPSRGGVSTGLAGSPGHLINLMGESPPSRWSSPRPYGTSHTSHTSHLSLASNGSHHTSASVSPPMAGELHGITGRRPLSYHMDPAAHYPPVSQPSPQHAPHHSGTSPGHRRDSLHSHYAQSRGVAAAAAAAIPNPPLPHQPQAHFYGAPDIDIDLQSRQNGLKAGQRGYHFAFDTLPTSHYLGGSAETVVTAGYEGGLEVHSVSKRGLDRLASLSGLRGGVVNAKILPWTVSSPALADAFPLVAVVVHGPVLPPAASPDAGQVEASDVPTDERLKHGRTADGKPGTVDSKDASPQHSPLVGAHGEFPTGRTFSGSALPIEYYQTTVEVYSLKLNRRICTLLEAPKIPLQIAVTSPIFQAPSPSGAFHIKADAGNIVISSAVTGECWLYRQIAFSDESDLPFMFVAKLWTTLQQSLKGDPNAGDAATEGERSRAAASTPSPSPRPGLKQPVLSLSGKWLAYCPATPSSQIALRAVVPVPVHGRAPGYSSMTPPHLPPTTADVDLPHTESVMNKIMRGATQELISGAKWVGQQGWQAFNNYWKGSPGTSAPQAPRSPPSSAYAGRLDGQFPPTHGGAAPAVVSKEPGLVSVIDITALGGSSTIHPITTFAPTLGCSFLSFSPTGLWLFIASTKGDVQTVWDLFRIQYTKASPLQAVSVPGTLTGPRVRQIAQFSRMTVARIVDVAWTKPNGERLAMVTERGTVHLLDLPSSAFTWPPPRRRGTRPPYGAGAAGSGSAGTDTAGGGTASTAVSYASNALTTAFDAARPLLTRPRRSSSNVPQSTGAIIADHASHGGKIIAAGISHSLGKTGNAISQLRHTGENRVSLPSGPFAPGPSCVAWVAGKRHHSLFVLGDGLVRHFVSRTRKKSSGQRVLHLGFNKDLRVPNLPDDLLSTAVQHYLDPEVFLDFVEQNDAGSNTMVLANHAQHPSVVPTAVESSIPHAEIESSAPYQPFHTDRRIALYEYDPLRQGALYAQSQSALIYPSSLSSHEPPTAEFSALTISPPTPALSASPMDDDLLTAAPSVTGKSKSAKKQAKAAAKAKQNEQNKDPEPALVDTLEIETSNGNGNGHSVPQAPTKANSSWVFGLPIVSTLVDTGFPPMSEEESFNISHEETRALPASAIERVLEQVGGDEQIVVTTRRRRGGGRPSPGDPDDEDGFFEDDCEVLDFADQRV</sequence>
<feature type="region of interest" description="Disordered" evidence="1">
    <location>
        <begin position="618"/>
        <end position="669"/>
    </location>
</feature>
<dbReference type="OrthoDB" id="3938623at2759"/>
<dbReference type="GeneID" id="27668814"/>
<evidence type="ECO:0000313" key="2">
    <source>
        <dbReference type="EMBL" id="KJR87871.1"/>
    </source>
</evidence>
<feature type="region of interest" description="Disordered" evidence="1">
    <location>
        <begin position="1075"/>
        <end position="1107"/>
    </location>
</feature>
<evidence type="ECO:0000256" key="1">
    <source>
        <dbReference type="SAM" id="MobiDB-lite"/>
    </source>
</evidence>
<feature type="compositionally biased region" description="Polar residues" evidence="1">
    <location>
        <begin position="298"/>
        <end position="320"/>
    </location>
</feature>
<feature type="region of interest" description="Disordered" evidence="1">
    <location>
        <begin position="1353"/>
        <end position="1413"/>
    </location>
</feature>
<dbReference type="SUPFAM" id="SSF50978">
    <property type="entry name" value="WD40 repeat-like"/>
    <property type="match status" value="1"/>
</dbReference>
<feature type="compositionally biased region" description="Low complexity" evidence="1">
    <location>
        <begin position="388"/>
        <end position="409"/>
    </location>
</feature>
<dbReference type="GO" id="GO:0005737">
    <property type="term" value="C:cytoplasm"/>
    <property type="evidence" value="ECO:0007669"/>
    <property type="project" value="TreeGrafter"/>
</dbReference>
<feature type="compositionally biased region" description="Basic and acidic residues" evidence="1">
    <location>
        <begin position="633"/>
        <end position="644"/>
    </location>
</feature>
<dbReference type="EMBL" id="AXCR01000004">
    <property type="protein sequence ID" value="KJR87871.1"/>
    <property type="molecule type" value="Genomic_DNA"/>
</dbReference>
<feature type="compositionally biased region" description="Low complexity" evidence="1">
    <location>
        <begin position="327"/>
        <end position="337"/>
    </location>
</feature>
<feature type="compositionally biased region" description="Low complexity" evidence="1">
    <location>
        <begin position="284"/>
        <end position="293"/>
    </location>
</feature>
<feature type="compositionally biased region" description="Polar residues" evidence="1">
    <location>
        <begin position="410"/>
        <end position="424"/>
    </location>
</feature>
<feature type="compositionally biased region" description="Acidic residues" evidence="1">
    <location>
        <begin position="1513"/>
        <end position="1522"/>
    </location>
</feature>
<feature type="compositionally biased region" description="Gly residues" evidence="1">
    <location>
        <begin position="1091"/>
        <end position="1107"/>
    </location>
</feature>
<proteinExistence type="predicted"/>
<protein>
    <submittedName>
        <fullName evidence="2">Uncharacterized protein</fullName>
    </submittedName>
</protein>
<comment type="caution">
    <text evidence="2">The sequence shown here is derived from an EMBL/GenBank/DDBJ whole genome shotgun (WGS) entry which is preliminary data.</text>
</comment>
<dbReference type="PANTHER" id="PTHR13268">
    <property type="entry name" value="BREAST CARCINOMA AMPLIFIED SEQUENCE 3"/>
    <property type="match status" value="1"/>
</dbReference>
<feature type="region of interest" description="Disordered" evidence="1">
    <location>
        <begin position="779"/>
        <end position="811"/>
    </location>
</feature>
<dbReference type="GO" id="GO:0042594">
    <property type="term" value="P:response to starvation"/>
    <property type="evidence" value="ECO:0007669"/>
    <property type="project" value="TreeGrafter"/>
</dbReference>